<proteinExistence type="predicted"/>
<dbReference type="AlphaFoldDB" id="A0A7X5YKP4"/>
<gene>
    <name evidence="2" type="ORF">GGQ87_001946</name>
</gene>
<protein>
    <recommendedName>
        <fullName evidence="4">DUF4402 domain-containing protein</fullName>
    </recommendedName>
</protein>
<sequence>MTRILIAAAALLLGLLAAGPTSAQISVTRTPATSPVIGRVVRGSAATTFSVSTAGVVTRTSGNAIRLSTTSVTPPTVTISCGTGSACNNNDVRVTITATGASDDGSISRFRVGSLTGATYRTLAPAEGASLVFDLRPLGMNRSASFVLGMDVLLAAASDSGTDTFTYTVTVAFR</sequence>
<comment type="caution">
    <text evidence="2">The sequence shown here is derived from an EMBL/GenBank/DDBJ whole genome shotgun (WGS) entry which is preliminary data.</text>
</comment>
<dbReference type="RefSeq" id="WP_168046989.1">
    <property type="nucleotide sequence ID" value="NZ_JAATJM010000001.1"/>
</dbReference>
<keyword evidence="1" id="KW-0732">Signal</keyword>
<feature type="signal peptide" evidence="1">
    <location>
        <begin position="1"/>
        <end position="23"/>
    </location>
</feature>
<evidence type="ECO:0000256" key="1">
    <source>
        <dbReference type="SAM" id="SignalP"/>
    </source>
</evidence>
<keyword evidence="3" id="KW-1185">Reference proteome</keyword>
<dbReference type="EMBL" id="JAATJM010000001">
    <property type="protein sequence ID" value="NJC41688.1"/>
    <property type="molecule type" value="Genomic_DNA"/>
</dbReference>
<reference evidence="2 3" key="1">
    <citation type="submission" date="2020-03" db="EMBL/GenBank/DDBJ databases">
        <title>Genomic Encyclopedia of Type Strains, Phase IV (KMG-IV): sequencing the most valuable type-strain genomes for metagenomic binning, comparative biology and taxonomic classification.</title>
        <authorList>
            <person name="Goeker M."/>
        </authorList>
    </citation>
    <scope>NUCLEOTIDE SEQUENCE [LARGE SCALE GENOMIC DNA]</scope>
    <source>
        <strain evidence="2 3">DSM 4736</strain>
    </source>
</reference>
<feature type="chain" id="PRO_5031031715" description="DUF4402 domain-containing protein" evidence="1">
    <location>
        <begin position="24"/>
        <end position="174"/>
    </location>
</feature>
<evidence type="ECO:0000313" key="2">
    <source>
        <dbReference type="EMBL" id="NJC41688.1"/>
    </source>
</evidence>
<evidence type="ECO:0000313" key="3">
    <source>
        <dbReference type="Proteomes" id="UP000587415"/>
    </source>
</evidence>
<dbReference type="Proteomes" id="UP000587415">
    <property type="component" value="Unassembled WGS sequence"/>
</dbReference>
<accession>A0A7X5YKP4</accession>
<evidence type="ECO:0008006" key="4">
    <source>
        <dbReference type="Google" id="ProtNLM"/>
    </source>
</evidence>
<organism evidence="2 3">
    <name type="scientific">Brevundimonas alba</name>
    <dbReference type="NCBI Taxonomy" id="74314"/>
    <lineage>
        <taxon>Bacteria</taxon>
        <taxon>Pseudomonadati</taxon>
        <taxon>Pseudomonadota</taxon>
        <taxon>Alphaproteobacteria</taxon>
        <taxon>Caulobacterales</taxon>
        <taxon>Caulobacteraceae</taxon>
        <taxon>Brevundimonas</taxon>
    </lineage>
</organism>
<name>A0A7X5YKP4_9CAUL</name>